<name>A0A8S5SAC0_9CAUD</name>
<protein>
    <submittedName>
        <fullName evidence="1">Dna polymerase B</fullName>
    </submittedName>
</protein>
<sequence>MIRIAELKKSLQSGYTHVNNEIFHDRELSYKAKGLFCQMLSLPDNWDFKENSIKALATDGISSVRSGLKELMNKGYLIREPIREGNLIVDWQYTLIDNPRNLENLKIENLKIENLKLENLNPIKLNNNSTKNELNKNNINVCTHKHKYGEYSHVLLTDKEHTHLLDLYGDSLDEHIKILDEYIETSGKKYKNHSLVLQKWVHDEWMKRNKDKPITLDSKFYAEQSTKTDKEVQDEFNRLRAQLFGA</sequence>
<accession>A0A8S5SAC0</accession>
<dbReference type="EMBL" id="BK032561">
    <property type="protein sequence ID" value="DAF47878.1"/>
    <property type="molecule type" value="Genomic_DNA"/>
</dbReference>
<reference evidence="1" key="1">
    <citation type="journal article" date="2021" name="Proc. Natl. Acad. Sci. U.S.A.">
        <title>A Catalog of Tens of Thousands of Viruses from Human Metagenomes Reveals Hidden Associations with Chronic Diseases.</title>
        <authorList>
            <person name="Tisza M.J."/>
            <person name="Buck C.B."/>
        </authorList>
    </citation>
    <scope>NUCLEOTIDE SEQUENCE</scope>
    <source>
        <strain evidence="1">Ct0D87</strain>
    </source>
</reference>
<proteinExistence type="predicted"/>
<organism evidence="1">
    <name type="scientific">Siphoviridae sp. ct0D87</name>
    <dbReference type="NCBI Taxonomy" id="2827760"/>
    <lineage>
        <taxon>Viruses</taxon>
        <taxon>Duplodnaviria</taxon>
        <taxon>Heunggongvirae</taxon>
        <taxon>Uroviricota</taxon>
        <taxon>Caudoviricetes</taxon>
    </lineage>
</organism>
<evidence type="ECO:0000313" key="1">
    <source>
        <dbReference type="EMBL" id="DAF47878.1"/>
    </source>
</evidence>